<proteinExistence type="predicted"/>
<evidence type="ECO:0000313" key="3">
    <source>
        <dbReference type="EMBL" id="KAF0689224.1"/>
    </source>
</evidence>
<dbReference type="AlphaFoldDB" id="A0A6A4Y1K4"/>
<dbReference type="EMBL" id="VJMH01006493">
    <property type="protein sequence ID" value="KAF0689224.1"/>
    <property type="molecule type" value="Genomic_DNA"/>
</dbReference>
<evidence type="ECO:0000256" key="2">
    <source>
        <dbReference type="SAM" id="SignalP"/>
    </source>
</evidence>
<feature type="region of interest" description="Disordered" evidence="1">
    <location>
        <begin position="137"/>
        <end position="159"/>
    </location>
</feature>
<sequence>PLFGVVLANLTVLLALDHILNRRWWKKVLKNSLARQFAFNTTSIFCVIAGEYGDRPGYLGTTLTMKARALCTLRWFVCNHLTCFGLPELGKAVRGLAAEKATDGNRSTSSRARISSTFKQVNVRGVPGEVQASVAPSGIHDVDEYDPTDTDKKSTSAGGLSSSELVMIVQDREGHVRMINSNKQEVGAINMEVKILHDSTVVIG</sequence>
<evidence type="ECO:0008006" key="4">
    <source>
        <dbReference type="Google" id="ProtNLM"/>
    </source>
</evidence>
<feature type="signal peptide" evidence="2">
    <location>
        <begin position="1"/>
        <end position="15"/>
    </location>
</feature>
<feature type="non-terminal residue" evidence="3">
    <location>
        <position position="1"/>
    </location>
</feature>
<feature type="chain" id="PRO_5025438696" description="Potassium channel domain-containing protein" evidence="2">
    <location>
        <begin position="16"/>
        <end position="204"/>
    </location>
</feature>
<comment type="caution">
    <text evidence="3">The sequence shown here is derived from an EMBL/GenBank/DDBJ whole genome shotgun (WGS) entry which is preliminary data.</text>
</comment>
<protein>
    <recommendedName>
        <fullName evidence="4">Potassium channel domain-containing protein</fullName>
    </recommendedName>
</protein>
<name>A0A6A4Y1K4_9STRA</name>
<gene>
    <name evidence="3" type="ORF">As57867_019240</name>
</gene>
<evidence type="ECO:0000256" key="1">
    <source>
        <dbReference type="SAM" id="MobiDB-lite"/>
    </source>
</evidence>
<keyword evidence="2" id="KW-0732">Signal</keyword>
<reference evidence="3" key="1">
    <citation type="submission" date="2019-06" db="EMBL/GenBank/DDBJ databases">
        <title>Genomics analysis of Aphanomyces spp. identifies a new class of oomycete effector associated with host adaptation.</title>
        <authorList>
            <person name="Gaulin E."/>
        </authorList>
    </citation>
    <scope>NUCLEOTIDE SEQUENCE</scope>
    <source>
        <strain evidence="3">CBS 578.67</strain>
    </source>
</reference>
<accession>A0A6A4Y1K4</accession>
<organism evidence="3">
    <name type="scientific">Aphanomyces stellatus</name>
    <dbReference type="NCBI Taxonomy" id="120398"/>
    <lineage>
        <taxon>Eukaryota</taxon>
        <taxon>Sar</taxon>
        <taxon>Stramenopiles</taxon>
        <taxon>Oomycota</taxon>
        <taxon>Saprolegniomycetes</taxon>
        <taxon>Saprolegniales</taxon>
        <taxon>Verrucalvaceae</taxon>
        <taxon>Aphanomyces</taxon>
    </lineage>
</organism>